<sequence>MPGEYQPFSGLPRPTQILPRAQPTAFLPPPPPRRSTLPARRAPSSNSSIEIELPPRRRHRFREKSIITIPFPSRPTLFLRPPRRILEIERVRSRRRYEYVTEPRRYEYVTEPQVLVTNPITVHVPSSSSPAPLSSPSPQQPGLTAAMIENLPKRVVHLQPIHLGAENLPSQNLPPTDEADLDTVTLPVEYIGPDGTLSILQAGPDGTLSILPHQTPTLNIPQMNVIPAQEINPQPLLNYGNTDALIVPSQNLPVSNAELQQFLRQAQQLFQRIGPLAPAQQPSLVPLNVNSYPSLSQNLPLSFTNSSSNLNPLSQFAPSATPYNPQSTIPSSPLSATPYNPRSTIPSSPLSATPYNPQSTIPSSPLSATLYNPQSTIPSSPLSATPYNPPSTSPYNPPSVSRYNLQSTTSPNPSSATPYNPPSTSPYNPPSVGRYNLQSTTSSNPSSATPYNPPSITPYNPPSASPYNPPSITPYNPPSTSRYNSSPAPLGGSSSNYLTLPSSSSPQSNSTYGISNLPSYPTSANNQRISLPNLSNPVLSNVSANGPYQTVQNDVPRSILRPTTTSALTNASYSHLQPSLTPSSVSKVSTNTASENKNVSHVSKANRHIDKKYVQLTAD</sequence>
<feature type="compositionally biased region" description="Low complexity" evidence="1">
    <location>
        <begin position="439"/>
        <end position="450"/>
    </location>
</feature>
<dbReference type="AlphaFoldDB" id="A0A813NMH4"/>
<comment type="caution">
    <text evidence="2">The sequence shown here is derived from an EMBL/GenBank/DDBJ whole genome shotgun (WGS) entry which is preliminary data.</text>
</comment>
<feature type="compositionally biased region" description="Low complexity" evidence="1">
    <location>
        <begin position="493"/>
        <end position="510"/>
    </location>
</feature>
<dbReference type="Proteomes" id="UP000677228">
    <property type="component" value="Unassembled WGS sequence"/>
</dbReference>
<dbReference type="EMBL" id="CAJOBC010000010">
    <property type="protein sequence ID" value="CAF3516769.1"/>
    <property type="molecule type" value="Genomic_DNA"/>
</dbReference>
<dbReference type="Proteomes" id="UP000681722">
    <property type="component" value="Unassembled WGS sequence"/>
</dbReference>
<evidence type="ECO:0000313" key="2">
    <source>
        <dbReference type="EMBL" id="CAF0738676.1"/>
    </source>
</evidence>
<gene>
    <name evidence="2" type="ORF">GPM918_LOCUS131</name>
    <name evidence="3" type="ORF">OVA965_LOCUS23118</name>
    <name evidence="4" type="ORF">SRO942_LOCUS132</name>
    <name evidence="5" type="ORF">TMI583_LOCUS23833</name>
</gene>
<reference evidence="2" key="1">
    <citation type="submission" date="2021-02" db="EMBL/GenBank/DDBJ databases">
        <authorList>
            <person name="Nowell W R."/>
        </authorList>
    </citation>
    <scope>NUCLEOTIDE SEQUENCE</scope>
</reference>
<dbReference type="EMBL" id="CAJNOQ010000010">
    <property type="protein sequence ID" value="CAF0738676.1"/>
    <property type="molecule type" value="Genomic_DNA"/>
</dbReference>
<dbReference type="Proteomes" id="UP000682733">
    <property type="component" value="Unassembled WGS sequence"/>
</dbReference>
<protein>
    <submittedName>
        <fullName evidence="2">Uncharacterized protein</fullName>
    </submittedName>
</protein>
<feature type="compositionally biased region" description="Low complexity" evidence="1">
    <location>
        <begin position="407"/>
        <end position="418"/>
    </location>
</feature>
<dbReference type="Proteomes" id="UP000663829">
    <property type="component" value="Unassembled WGS sequence"/>
</dbReference>
<evidence type="ECO:0000313" key="3">
    <source>
        <dbReference type="EMBL" id="CAF1182172.1"/>
    </source>
</evidence>
<dbReference type="EMBL" id="CAJNOK010013327">
    <property type="protein sequence ID" value="CAF1182172.1"/>
    <property type="molecule type" value="Genomic_DNA"/>
</dbReference>
<dbReference type="EMBL" id="CAJOBA010034853">
    <property type="protein sequence ID" value="CAF3993395.1"/>
    <property type="molecule type" value="Genomic_DNA"/>
</dbReference>
<evidence type="ECO:0000313" key="6">
    <source>
        <dbReference type="Proteomes" id="UP000663829"/>
    </source>
</evidence>
<organism evidence="2 6">
    <name type="scientific">Didymodactylos carnosus</name>
    <dbReference type="NCBI Taxonomy" id="1234261"/>
    <lineage>
        <taxon>Eukaryota</taxon>
        <taxon>Metazoa</taxon>
        <taxon>Spiralia</taxon>
        <taxon>Gnathifera</taxon>
        <taxon>Rotifera</taxon>
        <taxon>Eurotatoria</taxon>
        <taxon>Bdelloidea</taxon>
        <taxon>Philodinida</taxon>
        <taxon>Philodinidae</taxon>
        <taxon>Didymodactylos</taxon>
    </lineage>
</organism>
<feature type="compositionally biased region" description="Polar residues" evidence="1">
    <location>
        <begin position="478"/>
        <end position="487"/>
    </location>
</feature>
<feature type="compositionally biased region" description="Polar residues" evidence="1">
    <location>
        <begin position="314"/>
        <end position="383"/>
    </location>
</feature>
<feature type="region of interest" description="Disordered" evidence="1">
    <location>
        <begin position="314"/>
        <end position="519"/>
    </location>
</feature>
<feature type="compositionally biased region" description="Low complexity" evidence="1">
    <location>
        <begin position="34"/>
        <end position="44"/>
    </location>
</feature>
<feature type="compositionally biased region" description="Pro residues" evidence="1">
    <location>
        <begin position="419"/>
        <end position="429"/>
    </location>
</feature>
<evidence type="ECO:0000256" key="1">
    <source>
        <dbReference type="SAM" id="MobiDB-lite"/>
    </source>
</evidence>
<name>A0A813NMH4_9BILA</name>
<proteinExistence type="predicted"/>
<feature type="compositionally biased region" description="Pro residues" evidence="1">
    <location>
        <begin position="387"/>
        <end position="397"/>
    </location>
</feature>
<evidence type="ECO:0000313" key="5">
    <source>
        <dbReference type="EMBL" id="CAF3993395.1"/>
    </source>
</evidence>
<feature type="region of interest" description="Disordered" evidence="1">
    <location>
        <begin position="573"/>
        <end position="603"/>
    </location>
</feature>
<feature type="region of interest" description="Disordered" evidence="1">
    <location>
        <begin position="1"/>
        <end position="57"/>
    </location>
</feature>
<feature type="compositionally biased region" description="Pro residues" evidence="1">
    <location>
        <begin position="451"/>
        <end position="477"/>
    </location>
</feature>
<accession>A0A813NMH4</accession>
<keyword evidence="6" id="KW-1185">Reference proteome</keyword>
<evidence type="ECO:0000313" key="4">
    <source>
        <dbReference type="EMBL" id="CAF3516769.1"/>
    </source>
</evidence>